<organism evidence="1 2">
    <name type="scientific">Leptospira montravelensis</name>
    <dbReference type="NCBI Taxonomy" id="2484961"/>
    <lineage>
        <taxon>Bacteria</taxon>
        <taxon>Pseudomonadati</taxon>
        <taxon>Spirochaetota</taxon>
        <taxon>Spirochaetia</taxon>
        <taxon>Leptospirales</taxon>
        <taxon>Leptospiraceae</taxon>
        <taxon>Leptospira</taxon>
    </lineage>
</organism>
<evidence type="ECO:0008006" key="3">
    <source>
        <dbReference type="Google" id="ProtNLM"/>
    </source>
</evidence>
<dbReference type="Proteomes" id="UP000297465">
    <property type="component" value="Unassembled WGS sequence"/>
</dbReference>
<dbReference type="EMBL" id="RQFO01000017">
    <property type="protein sequence ID" value="TGL00101.1"/>
    <property type="molecule type" value="Genomic_DNA"/>
</dbReference>
<evidence type="ECO:0000313" key="2">
    <source>
        <dbReference type="Proteomes" id="UP000297465"/>
    </source>
</evidence>
<keyword evidence="2" id="KW-1185">Reference proteome</keyword>
<protein>
    <recommendedName>
        <fullName evidence="3">DUF4136 domain-containing protein</fullName>
    </recommendedName>
</protein>
<sequence>MENLNLNTISSDGNDKYRTFCPKKSESHFRLVSSIRFLCISVFLLIGCASLLPPERRVYPKNPVTLPKSMDIHKWMETKKNQYPDRLRSYSPYPDSYKILFYRKKFTNLGSFISCGAFLRQTNIHTIEIIEMVSNVNYANYEKSVIPRGGDLGPMNEKERTEILLPCIEEFLEPAQSKE</sequence>
<gene>
    <name evidence="1" type="ORF">EHQ31_14880</name>
</gene>
<evidence type="ECO:0000313" key="1">
    <source>
        <dbReference type="EMBL" id="TGL00101.1"/>
    </source>
</evidence>
<accession>A0ABY2LLQ7</accession>
<reference evidence="2" key="1">
    <citation type="journal article" date="2019" name="PLoS Negl. Trop. Dis.">
        <title>Revisiting the worldwide diversity of Leptospira species in the environment.</title>
        <authorList>
            <person name="Vincent A.T."/>
            <person name="Schiettekatte O."/>
            <person name="Bourhy P."/>
            <person name="Veyrier F.J."/>
            <person name="Picardeau M."/>
        </authorList>
    </citation>
    <scope>NUCLEOTIDE SEQUENCE [LARGE SCALE GENOMIC DNA]</scope>
    <source>
        <strain evidence="2">201800278</strain>
    </source>
</reference>
<name>A0ABY2LLQ7_9LEPT</name>
<proteinExistence type="predicted"/>
<comment type="caution">
    <text evidence="1">The sequence shown here is derived from an EMBL/GenBank/DDBJ whole genome shotgun (WGS) entry which is preliminary data.</text>
</comment>
<dbReference type="RefSeq" id="WP_135571511.1">
    <property type="nucleotide sequence ID" value="NZ_RQFN01000024.1"/>
</dbReference>